<dbReference type="RefSeq" id="XP_060447804.1">
    <property type="nucleotide sequence ID" value="XM_060592249.1"/>
</dbReference>
<comment type="caution">
    <text evidence="2">The sequence shown here is derived from an EMBL/GenBank/DDBJ whole genome shotgun (WGS) entry which is preliminary data.</text>
</comment>
<evidence type="ECO:0000313" key="2">
    <source>
        <dbReference type="EMBL" id="KAK1639197.1"/>
    </source>
</evidence>
<feature type="compositionally biased region" description="Pro residues" evidence="1">
    <location>
        <begin position="206"/>
        <end position="215"/>
    </location>
</feature>
<protein>
    <submittedName>
        <fullName evidence="2">Uncharacterized protein</fullName>
    </submittedName>
</protein>
<dbReference type="Proteomes" id="UP001243989">
    <property type="component" value="Unassembled WGS sequence"/>
</dbReference>
<feature type="compositionally biased region" description="Basic and acidic residues" evidence="1">
    <location>
        <begin position="274"/>
        <end position="290"/>
    </location>
</feature>
<sequence>MCWEKQIIYTDCHHSVFEDIDCADHKSRKLNYASSFTSSSVNSVRNHNRARQKRKNPSWIFLLCPCFFACPSTPPPPPPQAHESFTSSTCRGRKRCLSPVGGKCPRCVQEKAVAAMQAVPSTPAPSRTRQHHQHQQQERRPDLRGTGRNLQPHRGLISDFTRPARGKPPSSIVEERTKGPINPTIDSSSSSSSSSRKNSGYRGPTSHPPTQPSPIPSYVRESTFHLLPTPLKIKKKTTKQATSPRAVEGTAEGTGGLTRSTAHASRPLLQVNATHEKGEARSSRDQQQVDHHHRAVVSSSPEPRIEGAGWTPELPLEELMDEVEMLWRRVSN</sequence>
<feature type="region of interest" description="Disordered" evidence="1">
    <location>
        <begin position="116"/>
        <end position="310"/>
    </location>
</feature>
<organism evidence="2 3">
    <name type="scientific">Colletotrichum phormii</name>
    <dbReference type="NCBI Taxonomy" id="359342"/>
    <lineage>
        <taxon>Eukaryota</taxon>
        <taxon>Fungi</taxon>
        <taxon>Dikarya</taxon>
        <taxon>Ascomycota</taxon>
        <taxon>Pezizomycotina</taxon>
        <taxon>Sordariomycetes</taxon>
        <taxon>Hypocreomycetidae</taxon>
        <taxon>Glomerellales</taxon>
        <taxon>Glomerellaceae</taxon>
        <taxon>Colletotrichum</taxon>
        <taxon>Colletotrichum acutatum species complex</taxon>
    </lineage>
</organism>
<name>A0AAI9ZZ45_9PEZI</name>
<gene>
    <name evidence="2" type="ORF">BDP81DRAFT_448040</name>
</gene>
<dbReference type="EMBL" id="JAHMHQ010000006">
    <property type="protein sequence ID" value="KAK1639197.1"/>
    <property type="molecule type" value="Genomic_DNA"/>
</dbReference>
<dbReference type="GeneID" id="85477111"/>
<keyword evidence="3" id="KW-1185">Reference proteome</keyword>
<evidence type="ECO:0000313" key="3">
    <source>
        <dbReference type="Proteomes" id="UP001243989"/>
    </source>
</evidence>
<evidence type="ECO:0000256" key="1">
    <source>
        <dbReference type="SAM" id="MobiDB-lite"/>
    </source>
</evidence>
<dbReference type="AlphaFoldDB" id="A0AAI9ZZ45"/>
<proteinExistence type="predicted"/>
<feature type="compositionally biased region" description="Basic and acidic residues" evidence="1">
    <location>
        <begin position="135"/>
        <end position="145"/>
    </location>
</feature>
<reference evidence="2" key="1">
    <citation type="submission" date="2021-06" db="EMBL/GenBank/DDBJ databases">
        <title>Comparative genomics, transcriptomics and evolutionary studies reveal genomic signatures of adaptation to plant cell wall in hemibiotrophic fungi.</title>
        <authorList>
            <consortium name="DOE Joint Genome Institute"/>
            <person name="Baroncelli R."/>
            <person name="Diaz J.F."/>
            <person name="Benocci T."/>
            <person name="Peng M."/>
            <person name="Battaglia E."/>
            <person name="Haridas S."/>
            <person name="Andreopoulos W."/>
            <person name="Labutti K."/>
            <person name="Pangilinan J."/>
            <person name="Floch G.L."/>
            <person name="Makela M.R."/>
            <person name="Henrissat B."/>
            <person name="Grigoriev I.V."/>
            <person name="Crouch J.A."/>
            <person name="De Vries R.P."/>
            <person name="Sukno S.A."/>
            <person name="Thon M.R."/>
        </authorList>
    </citation>
    <scope>NUCLEOTIDE SEQUENCE</scope>
    <source>
        <strain evidence="2">CBS 102054</strain>
    </source>
</reference>
<accession>A0AAI9ZZ45</accession>